<keyword evidence="1" id="KW-0812">Transmembrane</keyword>
<name>A0A7S6VVH3_9GAMM</name>
<evidence type="ECO:0000313" key="2">
    <source>
        <dbReference type="EMBL" id="QOW45566.1"/>
    </source>
</evidence>
<reference evidence="2 3" key="1">
    <citation type="submission" date="2020-02" db="EMBL/GenBank/DDBJ databases">
        <title>Tigecycline-resistant Acinetobacter species from pigs and migratory birds.</title>
        <authorList>
            <person name="Chen C."/>
            <person name="Sun J."/>
            <person name="Liao X.-P."/>
            <person name="Liu Y.-H."/>
        </authorList>
    </citation>
    <scope>NUCLEOTIDE SEQUENCE [LARGE SCALE GENOMIC DNA]</scope>
    <source>
        <strain evidence="2 3">YH12207_T</strain>
    </source>
</reference>
<keyword evidence="1" id="KW-1133">Transmembrane helix</keyword>
<sequence>MKCHKCNAENINEAVRCGICGVRLKHQQAFDDFTGSHIRSLNRGKRQKQHILNQDADIKPYQHSNSNQSLKNEHKAKNEIRKLFDITQEKILRAQGRFVEHPLKNKKVFIYIVWAVIIFVLAILDGMNSNAIP</sequence>
<dbReference type="AlphaFoldDB" id="A0A7S6VVH3"/>
<dbReference type="EMBL" id="CP048659">
    <property type="protein sequence ID" value="QOW45566.1"/>
    <property type="molecule type" value="Genomic_DNA"/>
</dbReference>
<proteinExistence type="predicted"/>
<dbReference type="Proteomes" id="UP000593966">
    <property type="component" value="Chromosome"/>
</dbReference>
<organism evidence="2 3">
    <name type="scientific">Acinetobacter piscicola</name>
    <dbReference type="NCBI Taxonomy" id="2006115"/>
    <lineage>
        <taxon>Bacteria</taxon>
        <taxon>Pseudomonadati</taxon>
        <taxon>Pseudomonadota</taxon>
        <taxon>Gammaproteobacteria</taxon>
        <taxon>Moraxellales</taxon>
        <taxon>Moraxellaceae</taxon>
        <taxon>Acinetobacter</taxon>
    </lineage>
</organism>
<gene>
    <name evidence="2" type="ORF">G0028_06435</name>
</gene>
<evidence type="ECO:0000256" key="1">
    <source>
        <dbReference type="SAM" id="Phobius"/>
    </source>
</evidence>
<feature type="transmembrane region" description="Helical" evidence="1">
    <location>
        <begin position="108"/>
        <end position="127"/>
    </location>
</feature>
<evidence type="ECO:0000313" key="3">
    <source>
        <dbReference type="Proteomes" id="UP000593966"/>
    </source>
</evidence>
<protein>
    <submittedName>
        <fullName evidence="2">Uncharacterized protein</fullName>
    </submittedName>
</protein>
<keyword evidence="1" id="KW-0472">Membrane</keyword>
<dbReference type="RefSeq" id="WP_180044777.1">
    <property type="nucleotide sequence ID" value="NZ_CP048659.1"/>
</dbReference>
<accession>A0A7S6VVH3</accession>
<keyword evidence="3" id="KW-1185">Reference proteome</keyword>